<dbReference type="InterPro" id="IPR027534">
    <property type="entry name" value="Ribosomal_P1/P2"/>
</dbReference>
<dbReference type="STRING" id="3750.A0A498JQY0"/>
<comment type="function">
    <text evidence="1">Plays an important role in the elongation step of protein synthesis.</text>
</comment>
<gene>
    <name evidence="7" type="ORF">DVH24_010503</name>
</gene>
<dbReference type="HAMAP" id="MF_01478">
    <property type="entry name" value="Ribosomal_L12_arch"/>
    <property type="match status" value="1"/>
</dbReference>
<accession>A0A498JQY0</accession>
<dbReference type="PANTHER" id="PTHR45696:SF10">
    <property type="entry name" value="LARGE RIBOSOMAL SUBUNIT PROTEIN P1"/>
    <property type="match status" value="1"/>
</dbReference>
<proteinExistence type="inferred from homology"/>
<feature type="region of interest" description="Disordered" evidence="6">
    <location>
        <begin position="82"/>
        <end position="113"/>
    </location>
</feature>
<dbReference type="Proteomes" id="UP000290289">
    <property type="component" value="Chromosome 5"/>
</dbReference>
<dbReference type="GO" id="GO:0003735">
    <property type="term" value="F:structural constituent of ribosome"/>
    <property type="evidence" value="ECO:0007669"/>
    <property type="project" value="InterPro"/>
</dbReference>
<evidence type="ECO:0000256" key="2">
    <source>
        <dbReference type="ARBA" id="ARBA00005436"/>
    </source>
</evidence>
<dbReference type="GO" id="GO:0022625">
    <property type="term" value="C:cytosolic large ribosomal subunit"/>
    <property type="evidence" value="ECO:0007669"/>
    <property type="project" value="TreeGrafter"/>
</dbReference>
<comment type="caution">
    <text evidence="7">The sequence shown here is derived from an EMBL/GenBank/DDBJ whole genome shotgun (WGS) entry which is preliminary data.</text>
</comment>
<dbReference type="GO" id="GO:0030295">
    <property type="term" value="F:protein kinase activator activity"/>
    <property type="evidence" value="ECO:0007669"/>
    <property type="project" value="TreeGrafter"/>
</dbReference>
<evidence type="ECO:0000256" key="6">
    <source>
        <dbReference type="SAM" id="MobiDB-lite"/>
    </source>
</evidence>
<dbReference type="Gramene" id="mRNA:MD05G0156100">
    <property type="protein sequence ID" value="CDS:MD05G0156100.1"/>
    <property type="gene ID" value="MD05G0156100"/>
</dbReference>
<evidence type="ECO:0000313" key="7">
    <source>
        <dbReference type="EMBL" id="RXH98178.1"/>
    </source>
</evidence>
<dbReference type="PANTHER" id="PTHR45696">
    <property type="entry name" value="60S ACIDIC RIBOSOMAL PROTEIN P1"/>
    <property type="match status" value="1"/>
</dbReference>
<dbReference type="GO" id="GO:0002181">
    <property type="term" value="P:cytoplasmic translation"/>
    <property type="evidence" value="ECO:0007669"/>
    <property type="project" value="TreeGrafter"/>
</dbReference>
<sequence length="113" mass="11552">MSASELACSYAILILHDEGIPITAEKITTLAKAANVSVESYWPGLFAKLAEKRDIDDLILNVGVGGGASAVAAAAPGVGTAAAPAAAAAPPPEEKKEEPKEESDDEGLFNLFD</sequence>
<reference evidence="7 8" key="1">
    <citation type="submission" date="2018-10" db="EMBL/GenBank/DDBJ databases">
        <title>A high-quality apple genome assembly.</title>
        <authorList>
            <person name="Hu J."/>
        </authorList>
    </citation>
    <scope>NUCLEOTIDE SEQUENCE [LARGE SCALE GENOMIC DNA]</scope>
    <source>
        <strain evidence="8">cv. HFTH1</strain>
        <tissue evidence="7">Young leaf</tissue>
    </source>
</reference>
<dbReference type="SMR" id="A0A498JQY0"/>
<dbReference type="KEGG" id="mdm:103409149"/>
<protein>
    <recommendedName>
        <fullName evidence="9">60S acidic ribosomal protein P1</fullName>
    </recommendedName>
</protein>
<dbReference type="FunFam" id="1.10.10.1410:FF:000001">
    <property type="entry name" value="60S acidic ribosomal protein P1"/>
    <property type="match status" value="1"/>
</dbReference>
<comment type="subunit">
    <text evidence="3">P1 and P2 exist as dimers at the large ribosomal subunit.</text>
</comment>
<keyword evidence="5" id="KW-0687">Ribonucleoprotein</keyword>
<keyword evidence="4" id="KW-0689">Ribosomal protein</keyword>
<evidence type="ECO:0000313" key="8">
    <source>
        <dbReference type="Proteomes" id="UP000290289"/>
    </source>
</evidence>
<dbReference type="GO" id="GO:0043021">
    <property type="term" value="F:ribonucleoprotein complex binding"/>
    <property type="evidence" value="ECO:0007669"/>
    <property type="project" value="TreeGrafter"/>
</dbReference>
<dbReference type="AlphaFoldDB" id="A0A498JQY0"/>
<dbReference type="OrthoDB" id="1165691at2759"/>
<dbReference type="GO" id="GO:0006414">
    <property type="term" value="P:translational elongation"/>
    <property type="evidence" value="ECO:0007669"/>
    <property type="project" value="InterPro"/>
</dbReference>
<evidence type="ECO:0000256" key="4">
    <source>
        <dbReference type="ARBA" id="ARBA00022980"/>
    </source>
</evidence>
<dbReference type="InterPro" id="IPR038716">
    <property type="entry name" value="P1/P2_N_sf"/>
</dbReference>
<evidence type="ECO:0000256" key="5">
    <source>
        <dbReference type="ARBA" id="ARBA00023274"/>
    </source>
</evidence>
<dbReference type="Gene3D" id="1.10.10.1410">
    <property type="match status" value="1"/>
</dbReference>
<evidence type="ECO:0008006" key="9">
    <source>
        <dbReference type="Google" id="ProtNLM"/>
    </source>
</evidence>
<organism evidence="7 8">
    <name type="scientific">Malus domestica</name>
    <name type="common">Apple</name>
    <name type="synonym">Pyrus malus</name>
    <dbReference type="NCBI Taxonomy" id="3750"/>
    <lineage>
        <taxon>Eukaryota</taxon>
        <taxon>Viridiplantae</taxon>
        <taxon>Streptophyta</taxon>
        <taxon>Embryophyta</taxon>
        <taxon>Tracheophyta</taxon>
        <taxon>Spermatophyta</taxon>
        <taxon>Magnoliopsida</taxon>
        <taxon>eudicotyledons</taxon>
        <taxon>Gunneridae</taxon>
        <taxon>Pentapetalae</taxon>
        <taxon>rosids</taxon>
        <taxon>fabids</taxon>
        <taxon>Rosales</taxon>
        <taxon>Rosaceae</taxon>
        <taxon>Amygdaloideae</taxon>
        <taxon>Maleae</taxon>
        <taxon>Malus</taxon>
    </lineage>
</organism>
<evidence type="ECO:0000256" key="1">
    <source>
        <dbReference type="ARBA" id="ARBA00003362"/>
    </source>
</evidence>
<dbReference type="EMBL" id="RDQH01000331">
    <property type="protein sequence ID" value="RXH98178.1"/>
    <property type="molecule type" value="Genomic_DNA"/>
</dbReference>
<keyword evidence="8" id="KW-1185">Reference proteome</keyword>
<comment type="similarity">
    <text evidence="2">Belongs to the eukaryotic ribosomal protein P1/P2 family.</text>
</comment>
<dbReference type="Pfam" id="PF00428">
    <property type="entry name" value="Ribosomal_60s"/>
    <property type="match status" value="1"/>
</dbReference>
<evidence type="ECO:0000256" key="3">
    <source>
        <dbReference type="ARBA" id="ARBA00011266"/>
    </source>
</evidence>
<dbReference type="CDD" id="cd05831">
    <property type="entry name" value="Ribosomal_P1"/>
    <property type="match status" value="1"/>
</dbReference>
<name>A0A498JQY0_MALDO</name>